<dbReference type="AlphaFoldDB" id="A0A286UJ50"/>
<name>A0A286UJ50_9AGAM</name>
<accession>A0A286UJ50</accession>
<evidence type="ECO:0000313" key="3">
    <source>
        <dbReference type="Proteomes" id="UP000217199"/>
    </source>
</evidence>
<evidence type="ECO:0000313" key="2">
    <source>
        <dbReference type="EMBL" id="PAV19622.1"/>
    </source>
</evidence>
<keyword evidence="3" id="KW-1185">Reference proteome</keyword>
<gene>
    <name evidence="2" type="ORF">PNOK_0455600</name>
</gene>
<dbReference type="EMBL" id="NBII01000004">
    <property type="protein sequence ID" value="PAV19622.1"/>
    <property type="molecule type" value="Genomic_DNA"/>
</dbReference>
<evidence type="ECO:0000256" key="1">
    <source>
        <dbReference type="SAM" id="MobiDB-lite"/>
    </source>
</evidence>
<comment type="caution">
    <text evidence="2">The sequence shown here is derived from an EMBL/GenBank/DDBJ whole genome shotgun (WGS) entry which is preliminary data.</text>
</comment>
<dbReference type="InParanoid" id="A0A286UJ50"/>
<proteinExistence type="predicted"/>
<sequence length="114" mass="12748">MSAESQACGSKLSEASADETRRELAVFDSRCELKDLERQKIEFKVPPISSGKTYDCDRIMPGDHTETFWKSNNMSPSSRTMFLSFISKSNVSRVGNQTMNLSRVPSGNTPKHVL</sequence>
<organism evidence="2 3">
    <name type="scientific">Pyrrhoderma noxium</name>
    <dbReference type="NCBI Taxonomy" id="2282107"/>
    <lineage>
        <taxon>Eukaryota</taxon>
        <taxon>Fungi</taxon>
        <taxon>Dikarya</taxon>
        <taxon>Basidiomycota</taxon>
        <taxon>Agaricomycotina</taxon>
        <taxon>Agaricomycetes</taxon>
        <taxon>Hymenochaetales</taxon>
        <taxon>Hymenochaetaceae</taxon>
        <taxon>Pyrrhoderma</taxon>
    </lineage>
</organism>
<reference evidence="2 3" key="1">
    <citation type="journal article" date="2017" name="Mol. Ecol.">
        <title>Comparative and population genomic landscape of Phellinus noxius: A hypervariable fungus causing root rot in trees.</title>
        <authorList>
            <person name="Chung C.L."/>
            <person name="Lee T.J."/>
            <person name="Akiba M."/>
            <person name="Lee H.H."/>
            <person name="Kuo T.H."/>
            <person name="Liu D."/>
            <person name="Ke H.M."/>
            <person name="Yokoi T."/>
            <person name="Roa M.B."/>
            <person name="Lu M.J."/>
            <person name="Chang Y.Y."/>
            <person name="Ann P.J."/>
            <person name="Tsai J.N."/>
            <person name="Chen C.Y."/>
            <person name="Tzean S.S."/>
            <person name="Ota Y."/>
            <person name="Hattori T."/>
            <person name="Sahashi N."/>
            <person name="Liou R.F."/>
            <person name="Kikuchi T."/>
            <person name="Tsai I.J."/>
        </authorList>
    </citation>
    <scope>NUCLEOTIDE SEQUENCE [LARGE SCALE GENOMIC DNA]</scope>
    <source>
        <strain evidence="2 3">FFPRI411160</strain>
    </source>
</reference>
<dbReference type="Proteomes" id="UP000217199">
    <property type="component" value="Unassembled WGS sequence"/>
</dbReference>
<protein>
    <submittedName>
        <fullName evidence="2">Uncharacterized protein</fullName>
    </submittedName>
</protein>
<feature type="region of interest" description="Disordered" evidence="1">
    <location>
        <begin position="1"/>
        <end position="20"/>
    </location>
</feature>